<reference evidence="3 4" key="1">
    <citation type="journal article" date="2018" name="MBio">
        <title>Comparative Genomics Reveals the Core Gene Toolbox for the Fungus-Insect Symbiosis.</title>
        <authorList>
            <person name="Wang Y."/>
            <person name="Stata M."/>
            <person name="Wang W."/>
            <person name="Stajich J.E."/>
            <person name="White M.M."/>
            <person name="Moncalvo J.M."/>
        </authorList>
    </citation>
    <scope>NUCLEOTIDE SEQUENCE [LARGE SCALE GENOMIC DNA]</scope>
    <source>
        <strain evidence="3 4">SC-DP-2</strain>
    </source>
</reference>
<dbReference type="InterPro" id="IPR039844">
    <property type="entry name" value="URB1"/>
</dbReference>
<evidence type="ECO:0000259" key="2">
    <source>
        <dbReference type="Pfam" id="PF16201"/>
    </source>
</evidence>
<evidence type="ECO:0000313" key="3">
    <source>
        <dbReference type="EMBL" id="PVV04515.1"/>
    </source>
</evidence>
<dbReference type="STRING" id="133381.A0A2T9ZIU3"/>
<sequence>MGSEKRVKVKKLYQTSDISSNPASYEPESQTFLVQKKSKSTKDSKEFIFHNTNDFQEAFKVQNIDLVLLNLTNLRSFSNKVLKHKQEYGIDPEFEKLRRIVSNWDEASNHFSTLFEILDNLDIDSKQLLAHAMIQAFEKLLPILNDELLMSSGVILSRNILSKLNSFIINIFSSFPGSSLLSLLKLLSCMTNFNNIYVSNEIIKTLQSSNRTASFISKPKNAILDRKNTTPSNSEISSSNQTLSLYEMIILSVLPLANLNNKENMIGKHGLLTTLFHFLNTMDYERTCSLLSATFDHIFLDLKIKRKIKLDFFCGDMFDCVLNSFYNSDQVELSNIRPSITSLNLLFNTPNKISQDSSLKLAQDSIADLSFRFISSILCTRKFFVDNTSDKKSQKSQTRSFPSLESTTPDYFDSNKKELETAPFSNRVHPQHTDDFKFLHIIKLLTNKIKTSSSQRHLNLSLKVLSEYHEIIPSLWKRINLSLEPRLSLQFLINISYVFSVMSIDFKLFPGLSHSLNSENLQRNINFIDSIAVNSVVEYIVPSQFNKFLLSKGLQHTSSNLVRYKFLLIIGKSLQNLTKVENQLLKLRSYMQNTILNTSIDHSSKNEFIHSYLRKLDNLQAEIVQLTKARLPEWSVVLSTYRQCLSNYVKLYQNSENNTRNNMNQVSNDVNEPQGSKSVSIHVLLEIVLKIVSRYVKHFPDWVIESKFDLSKLLAPEMLYNILLQNDQGFKPNDPLSQNEQISTTNKFFLSQELVHILKCLSNAPKGQIQWRSKFELKGNNSEEIAAIHPKTIFGAVVLVYLSHKPKIANFAKAALLNSLLGIGILDFSSLYASGEFVGISNSCKDKFACSILDSLYFTCNHLNVNYTSEYRLYKFSSFAESVYLSFINHKYKYLDLTSSWVYSGNNIAEFDPSINSASESALFITTLTEKWIELQFNFLDSDSNATNFDLFINQFAKILEGNNTTPDTRYFTNATNISILFWIRELLLSTISVYGNMSLPFLLQFLTSGFQQIIKNYSESLLSNYTEKSISSDTPQSEISKNIKQKVLRVTGLFFNVMSNILSGVSNILSKTDELMLNESDQTEKPISKNEIIKSVDKISALFNKALRSYTTEDSKILLNDFCSLVSSYLAEVSDKPFSYFTQKVVSLYSADNQNNDSHGFDLLRTWLCFYPRIEASIFKNINDFSTKFIYSDKVFRTRIFESHLIQAAFNLNSQDLECLNNFYFSLKNMASNKYALGDSVFPFIRLILEQVLMPQKLGTDYPDLLEFNASIFSSIAILLSMKYTLSNEFPKLAEIGKSLQSEIGIHSLLLENLVKQESLSSETAQTQYFIALLLRCLSSFKSIANKNSFKYPESIVNYCFDLLADKSGDKKQELNHYVTLSIVSLPIFRNETLLKFYSQIQRIFEGSTTIKSIETFSYILKILDAIIDEISDKDALNHTNQEFNTVHHLCSSWAHFASVFYSRDSNGKLNEVFVEKSNASFLNKAEFQLIFKEFVSVVLKIYSLENINSSNSAKSTDSQAIDYGLSWNLDNKSTNKKITTSSTNRYNREHELNHKLSKGDDILNLNSKERDINQSERDFSPLDEFASLITSSAFGYAKSLLDKSSAIVLLKLLFSDNLLCKEILQTSTADISDSESHLFYWKSNSFSVKELQILIFSSYIKRNFVKLEDGFIMKKQTILGTGFSYKQDRFTNNSIRLECVHEDIFDGNLDIQEFFSFFEGSDPIKLLFLGSNSKSDLELHLCSAEEFYSNYLIGYQTWIQFLAPITEIESILLQIKSSGILNMISKEYCHKEESLSNSLVTTILAVLVSIAFNLAKKKGNSRREIDCVCSVFTILQKIQLEISSSNTRTPAYSIKKNQNSINYLLKTCLQILSSSFTDIKTQFKDQMILDFMELSENVLLDMNNNVNADELSDLLLDTVTLNSVQYSSLFLVKVMDFAGLTNASSLNQTVSSDVWSLLLRFLKHPRFLYLVYGDYRKTLITIVVSLWVMSYKLNTTLNRLQSNIFCVFPPKLIRIVLSSYNGSTSITDSLLLEFFIAYEYLTSVSVGSATVFFGYKTSQKLAGEQMSNYRLGYDSLGEDDFNPKLDEPAIDDINLCLYNLDAEMINKTIHRYHKKAVSREIEIGSTSSDADMKNAILDNLINKTVALSDLSIKSCTVFENQSQVQNRVDSSAYDFNFLVQLISFIVTNSDHLDLSNFIKKNLLGLAFYAISSHTEIDRALGYSILQKVYFRMLKGAKFGGRTQIRVLLQNLQASINEKNERIPYIISLFLANSAIILTKPDHSLYEFINNYILKGPRISLTSLPILIGSILPDYKSPNEVRDFVFRLVAFGSADYFADRALFQKFFVFEQLFSFELTPLMSSDLYNCSNSIIALFNLTMKHNSISLYHSIHSRDGLLASWINQRTGLHFMYYPKSNETKKSINSNFYKNSGSLLVLSRLILRILANSPTFLVSQELNVEGDSSSEKFYYDFYSFWVESLSSSDNFPPGVELILGTARRTLEYISSVLDHFTKNGNILPAYLLAILCALLDSVMSGLKLYIELLVSKMVIMPIPNKSCSKAFKMADEIVKMAEKVLGQVETITFTPPKFRFLDGFEDYISEYIIKSLNFESLFEVDTCFPTNLFDTQDDSVESCYSVSYLYICSSSLKQLKVILMLSGAAKNLEKADKLTNCSQLPFKESISRVFSFDSNIIKQFI</sequence>
<dbReference type="GO" id="GO:0000466">
    <property type="term" value="P:maturation of 5.8S rRNA from tricistronic rRNA transcript (SSU-rRNA, 5.8S rRNA, LSU-rRNA)"/>
    <property type="evidence" value="ECO:0007669"/>
    <property type="project" value="TreeGrafter"/>
</dbReference>
<dbReference type="GO" id="GO:0000463">
    <property type="term" value="P:maturation of LSU-rRNA from tricistronic rRNA transcript (SSU-rRNA, 5.8S rRNA, LSU-rRNA)"/>
    <property type="evidence" value="ECO:0007669"/>
    <property type="project" value="TreeGrafter"/>
</dbReference>
<dbReference type="Proteomes" id="UP000245609">
    <property type="component" value="Unassembled WGS sequence"/>
</dbReference>
<dbReference type="GO" id="GO:0005730">
    <property type="term" value="C:nucleolus"/>
    <property type="evidence" value="ECO:0007669"/>
    <property type="project" value="TreeGrafter"/>
</dbReference>
<feature type="domain" description="URB1 C-terminal" evidence="2">
    <location>
        <begin position="2205"/>
        <end position="2374"/>
    </location>
</feature>
<organism evidence="3 4">
    <name type="scientific">Smittium megazygosporum</name>
    <dbReference type="NCBI Taxonomy" id="133381"/>
    <lineage>
        <taxon>Eukaryota</taxon>
        <taxon>Fungi</taxon>
        <taxon>Fungi incertae sedis</taxon>
        <taxon>Zoopagomycota</taxon>
        <taxon>Kickxellomycotina</taxon>
        <taxon>Harpellomycetes</taxon>
        <taxon>Harpellales</taxon>
        <taxon>Legeriomycetaceae</taxon>
        <taxon>Smittium</taxon>
    </lineage>
</organism>
<protein>
    <submittedName>
        <fullName evidence="3">Uncharacterized protein</fullName>
    </submittedName>
</protein>
<dbReference type="Pfam" id="PF16201">
    <property type="entry name" value="NopRA1"/>
    <property type="match status" value="1"/>
</dbReference>
<dbReference type="PANTHER" id="PTHR13500">
    <property type="entry name" value="NUCLEOLAR PRERIBOSOMAL-ASSOCIATED PROTEIN 1"/>
    <property type="match status" value="1"/>
</dbReference>
<dbReference type="EMBL" id="MBFS01000114">
    <property type="protein sequence ID" value="PVV04515.1"/>
    <property type="molecule type" value="Genomic_DNA"/>
</dbReference>
<feature type="domain" description="URB1 N-terminal" evidence="1">
    <location>
        <begin position="112"/>
        <end position="492"/>
    </location>
</feature>
<accession>A0A2T9ZIU3</accession>
<dbReference type="Pfam" id="PF11707">
    <property type="entry name" value="Npa1"/>
    <property type="match status" value="1"/>
</dbReference>
<dbReference type="PANTHER" id="PTHR13500:SF0">
    <property type="entry name" value="NUCLEOLAR PRE-RIBOSOMAL-ASSOCIATED PROTEIN 1"/>
    <property type="match status" value="1"/>
</dbReference>
<keyword evidence="4" id="KW-1185">Reference proteome</keyword>
<dbReference type="OrthoDB" id="72892at2759"/>
<comment type="caution">
    <text evidence="3">The sequence shown here is derived from an EMBL/GenBank/DDBJ whole genome shotgun (WGS) entry which is preliminary data.</text>
</comment>
<proteinExistence type="predicted"/>
<dbReference type="InterPro" id="IPR021714">
    <property type="entry name" value="URB1_N"/>
</dbReference>
<dbReference type="InterPro" id="IPR032436">
    <property type="entry name" value="URB1_C"/>
</dbReference>
<name>A0A2T9ZIU3_9FUNG</name>
<evidence type="ECO:0000313" key="4">
    <source>
        <dbReference type="Proteomes" id="UP000245609"/>
    </source>
</evidence>
<gene>
    <name evidence="3" type="ORF">BB560_000985</name>
</gene>
<evidence type="ECO:0000259" key="1">
    <source>
        <dbReference type="Pfam" id="PF11707"/>
    </source>
</evidence>